<evidence type="ECO:0000313" key="3">
    <source>
        <dbReference type="Proteomes" id="UP000019491"/>
    </source>
</evidence>
<dbReference type="EMBL" id="BAWF01000093">
    <property type="protein sequence ID" value="GAF49526.1"/>
    <property type="molecule type" value="Genomic_DNA"/>
</dbReference>
<comment type="similarity">
    <text evidence="1">Belongs to the enoyl-CoA hydratase/isomerase family.</text>
</comment>
<dbReference type="Pfam" id="PF00378">
    <property type="entry name" value="ECH_1"/>
    <property type="match status" value="1"/>
</dbReference>
<dbReference type="GO" id="GO:0003824">
    <property type="term" value="F:catalytic activity"/>
    <property type="evidence" value="ECO:0007669"/>
    <property type="project" value="UniProtKB-ARBA"/>
</dbReference>
<protein>
    <submittedName>
        <fullName evidence="2">Putative enoyl-CoA hydratase</fullName>
    </submittedName>
</protein>
<dbReference type="PANTHER" id="PTHR43459:SF3">
    <property type="entry name" value="ENOYL-COA HYDRATASE ECHA15 (ENOYL HYDRASE) (UNSATURATED ACYL-COA HYDRATASE) (CROTONASE)-RELATED"/>
    <property type="match status" value="1"/>
</dbReference>
<dbReference type="SUPFAM" id="SSF52096">
    <property type="entry name" value="ClpP/crotonase"/>
    <property type="match status" value="1"/>
</dbReference>
<dbReference type="AlphaFoldDB" id="X0QF77"/>
<evidence type="ECO:0000256" key="1">
    <source>
        <dbReference type="ARBA" id="ARBA00005254"/>
    </source>
</evidence>
<dbReference type="OrthoDB" id="4699757at2"/>
<dbReference type="InterPro" id="IPR014748">
    <property type="entry name" value="Enoyl-CoA_hydra_C"/>
</dbReference>
<dbReference type="Gene3D" id="3.90.226.10">
    <property type="entry name" value="2-enoyl-CoA Hydratase, Chain A, domain 1"/>
    <property type="match status" value="1"/>
</dbReference>
<organism evidence="2 3">
    <name type="scientific">Rhodococcus wratislaviensis NBRC 100605</name>
    <dbReference type="NCBI Taxonomy" id="1219028"/>
    <lineage>
        <taxon>Bacteria</taxon>
        <taxon>Bacillati</taxon>
        <taxon>Actinomycetota</taxon>
        <taxon>Actinomycetes</taxon>
        <taxon>Mycobacteriales</taxon>
        <taxon>Nocardiaceae</taxon>
        <taxon>Rhodococcus</taxon>
    </lineage>
</organism>
<dbReference type="InterPro" id="IPR001753">
    <property type="entry name" value="Enoyl-CoA_hydra/iso"/>
</dbReference>
<dbReference type="InterPro" id="IPR029045">
    <property type="entry name" value="ClpP/crotonase-like_dom_sf"/>
</dbReference>
<evidence type="ECO:0000313" key="2">
    <source>
        <dbReference type="EMBL" id="GAF49526.1"/>
    </source>
</evidence>
<keyword evidence="3" id="KW-1185">Reference proteome</keyword>
<dbReference type="RefSeq" id="WP_052033664.1">
    <property type="nucleotide sequence ID" value="NZ_BAWF01000093.1"/>
</dbReference>
<dbReference type="Gene3D" id="1.10.12.10">
    <property type="entry name" value="Lyase 2-enoyl-coa Hydratase, Chain A, domain 2"/>
    <property type="match status" value="1"/>
</dbReference>
<gene>
    <name evidence="2" type="ORF">RW1_093_00130</name>
</gene>
<dbReference type="Proteomes" id="UP000019491">
    <property type="component" value="Unassembled WGS sequence"/>
</dbReference>
<dbReference type="CDD" id="cd06558">
    <property type="entry name" value="crotonase-like"/>
    <property type="match status" value="1"/>
</dbReference>
<comment type="caution">
    <text evidence="2">The sequence shown here is derived from an EMBL/GenBank/DDBJ whole genome shotgun (WGS) entry which is preliminary data.</text>
</comment>
<proteinExistence type="inferred from homology"/>
<accession>X0QF77</accession>
<reference evidence="2 3" key="1">
    <citation type="submission" date="2014-02" db="EMBL/GenBank/DDBJ databases">
        <title>Whole genome shotgun sequence of Rhodococcus wratislaviensis NBRC 100605.</title>
        <authorList>
            <person name="Hosoyama A."/>
            <person name="Tsuchikane K."/>
            <person name="Yoshida I."/>
            <person name="Ohji S."/>
            <person name="Ichikawa N."/>
            <person name="Yamazoe A."/>
            <person name="Fujita N."/>
        </authorList>
    </citation>
    <scope>NUCLEOTIDE SEQUENCE [LARGE SCALE GENOMIC DNA]</scope>
    <source>
        <strain evidence="2 3">NBRC 100605</strain>
    </source>
</reference>
<name>X0QF77_RHOWR</name>
<dbReference type="PANTHER" id="PTHR43459">
    <property type="entry name" value="ENOYL-COA HYDRATASE"/>
    <property type="match status" value="1"/>
</dbReference>
<sequence length="272" mass="29370">MAQIDEETSPTYDGYETIEFKREGDVLNVRFANPDSEMNVVNGRMHAELVRVFSELRNETAARVIVIHGSSRAFSAGGDFRWMREQNPATFKTLRNEGKQIVWNALDIEVPIVAAVSGPAIGLGATLALLCDVVVMSESATIADPHVAVGLVAGDGGAVLWPMLVGPIQAKRYLLTGESLTGAQAAEIGLVTECVADDQFDDAVARWARRLAKGAPLAISYTKLAVNQLIKQSMTTGFDYSTALEILTFASSDHAEALSAIEEKRKPNFEGK</sequence>